<gene>
    <name evidence="1" type="ORF">SAMN04488028_107209</name>
</gene>
<reference evidence="2" key="1">
    <citation type="submission" date="2016-11" db="EMBL/GenBank/DDBJ databases">
        <authorList>
            <person name="Varghese N."/>
            <person name="Submissions S."/>
        </authorList>
    </citation>
    <scope>NUCLEOTIDE SEQUENCE [LARGE SCALE GENOMIC DNA]</scope>
    <source>
        <strain evidence="2">DSM 26134</strain>
    </source>
</reference>
<name>A0A1M6UNY8_REIAG</name>
<organism evidence="1 2">
    <name type="scientific">Reichenbachiella agariperforans</name>
    <dbReference type="NCBI Taxonomy" id="156994"/>
    <lineage>
        <taxon>Bacteria</taxon>
        <taxon>Pseudomonadati</taxon>
        <taxon>Bacteroidota</taxon>
        <taxon>Cytophagia</taxon>
        <taxon>Cytophagales</taxon>
        <taxon>Reichenbachiellaceae</taxon>
        <taxon>Reichenbachiella</taxon>
    </lineage>
</organism>
<sequence length="191" mass="21801">MHQSYLVFKPDSPYLRQINASFLHRQNMKQIAILLLGIFVVSCSPNKKEVQNTTADSTAVAESTEHFDWLLGQWSRLNEEEGKETYEHWDKVSDTEYAGLGFTMQGADTIWQENMRLVKVDKNWDLMVQSPGESEPTVFKGTVHSATEFTCTNSENDFPNTIKYWKDEDKLSALVSGGDLSISFAFERMSL</sequence>
<keyword evidence="2" id="KW-1185">Reference proteome</keyword>
<dbReference type="STRING" id="156994.SAMN04488028_107209"/>
<evidence type="ECO:0000313" key="2">
    <source>
        <dbReference type="Proteomes" id="UP000184474"/>
    </source>
</evidence>
<accession>A0A1M6UNY8</accession>
<protein>
    <submittedName>
        <fullName evidence="1">Uncharacterized protein</fullName>
    </submittedName>
</protein>
<dbReference type="Proteomes" id="UP000184474">
    <property type="component" value="Unassembled WGS sequence"/>
</dbReference>
<proteinExistence type="predicted"/>
<dbReference type="AlphaFoldDB" id="A0A1M6UNY8"/>
<dbReference type="EMBL" id="FRAA01000007">
    <property type="protein sequence ID" value="SHK70888.1"/>
    <property type="molecule type" value="Genomic_DNA"/>
</dbReference>
<evidence type="ECO:0000313" key="1">
    <source>
        <dbReference type="EMBL" id="SHK70888.1"/>
    </source>
</evidence>